<evidence type="ECO:0000313" key="1">
    <source>
        <dbReference type="EMBL" id="MBK1827100.1"/>
    </source>
</evidence>
<dbReference type="AlphaFoldDB" id="A0A934RET9"/>
<name>A0A934RET9_9BACT</name>
<dbReference type="EMBL" id="JAENII010000005">
    <property type="protein sequence ID" value="MBK1827100.1"/>
    <property type="molecule type" value="Genomic_DNA"/>
</dbReference>
<comment type="caution">
    <text evidence="1">The sequence shown here is derived from an EMBL/GenBank/DDBJ whole genome shotgun (WGS) entry which is preliminary data.</text>
</comment>
<dbReference type="RefSeq" id="WP_200278547.1">
    <property type="nucleotide sequence ID" value="NZ_JAENII010000005.1"/>
</dbReference>
<protein>
    <submittedName>
        <fullName evidence="1">Uncharacterized protein</fullName>
    </submittedName>
</protein>
<accession>A0A934RET9</accession>
<sequence>MSDTPPLPELHQSEIDENTLSQLITDIGEHTQVIEVIPKFGPGYVGQAPTIQLDEAFQFLTKRKVRGVQFHYRHQAAHWCDTVMPLPDGRFRIVRMDQSQPAG</sequence>
<evidence type="ECO:0000313" key="2">
    <source>
        <dbReference type="Proteomes" id="UP000658278"/>
    </source>
</evidence>
<proteinExistence type="predicted"/>
<dbReference type="Proteomes" id="UP000658278">
    <property type="component" value="Unassembled WGS sequence"/>
</dbReference>
<gene>
    <name evidence="1" type="ORF">JIN81_08715</name>
</gene>
<reference evidence="1" key="1">
    <citation type="submission" date="2021-01" db="EMBL/GenBank/DDBJ databases">
        <title>Modified the classification status of verrucomicrobia.</title>
        <authorList>
            <person name="Feng X."/>
        </authorList>
    </citation>
    <scope>NUCLEOTIDE SEQUENCE</scope>
    <source>
        <strain evidence="1">KCTC 22201</strain>
    </source>
</reference>
<keyword evidence="2" id="KW-1185">Reference proteome</keyword>
<organism evidence="1 2">
    <name type="scientific">Haloferula rosea</name>
    <dbReference type="NCBI Taxonomy" id="490093"/>
    <lineage>
        <taxon>Bacteria</taxon>
        <taxon>Pseudomonadati</taxon>
        <taxon>Verrucomicrobiota</taxon>
        <taxon>Verrucomicrobiia</taxon>
        <taxon>Verrucomicrobiales</taxon>
        <taxon>Verrucomicrobiaceae</taxon>
        <taxon>Haloferula</taxon>
    </lineage>
</organism>